<evidence type="ECO:0000313" key="2">
    <source>
        <dbReference type="Proteomes" id="UP000005459"/>
    </source>
</evidence>
<evidence type="ECO:0000313" key="1">
    <source>
        <dbReference type="EMBL" id="EGV19351.1"/>
    </source>
</evidence>
<proteinExistence type="predicted"/>
<dbReference type="AlphaFoldDB" id="F9U993"/>
<sequence length="245" mass="25970">MSPRQSEQQFSSGDQARDGSIVAVPILGFIESESSMTPVRVPCPLSCLLLAWLVSGLHVSSGFAGPLESAHSLRDSRSTAPVTFGVPLDPNFRHVGMHVAGPASPAVPDYASLAMERSMNADAPPGAKDSPLRTTAAPGFKSADLSLLNRIRSAGRLPVIVRLRSRSGQSGIQENGEVTLSATQKVVIDRLLRSTDSKPEALAIKAFEITPAVAMHINEQEFIELISYPEVLDIIEDAAVPPGAP</sequence>
<protein>
    <submittedName>
        <fullName evidence="1">Uncharacterized protein</fullName>
    </submittedName>
</protein>
<name>F9U993_9GAMM</name>
<organism evidence="1 2">
    <name type="scientific">Thiocapsa marina 5811</name>
    <dbReference type="NCBI Taxonomy" id="768671"/>
    <lineage>
        <taxon>Bacteria</taxon>
        <taxon>Pseudomonadati</taxon>
        <taxon>Pseudomonadota</taxon>
        <taxon>Gammaproteobacteria</taxon>
        <taxon>Chromatiales</taxon>
        <taxon>Chromatiaceae</taxon>
        <taxon>Thiocapsa</taxon>
    </lineage>
</organism>
<keyword evidence="2" id="KW-1185">Reference proteome</keyword>
<gene>
    <name evidence="1" type="ORF">ThimaDRAFT_1495</name>
</gene>
<dbReference type="STRING" id="768671.ThimaDRAFT_1495"/>
<accession>F9U993</accession>
<reference evidence="1 2" key="1">
    <citation type="submission" date="2011-06" db="EMBL/GenBank/DDBJ databases">
        <title>The draft genome of Thiocapsa marina 5811.</title>
        <authorList>
            <consortium name="US DOE Joint Genome Institute (JGI-PGF)"/>
            <person name="Lucas S."/>
            <person name="Han J."/>
            <person name="Cheng J.-F."/>
            <person name="Goodwin L."/>
            <person name="Pitluck S."/>
            <person name="Peters L."/>
            <person name="Land M.L."/>
            <person name="Hauser L."/>
            <person name="Vogl K."/>
            <person name="Liu Z."/>
            <person name="Imhoff J."/>
            <person name="Thiel V."/>
            <person name="Frigaard N.-U."/>
            <person name="Bryant D."/>
            <person name="Woyke T.J."/>
        </authorList>
    </citation>
    <scope>NUCLEOTIDE SEQUENCE [LARGE SCALE GENOMIC DNA]</scope>
    <source>
        <strain evidence="1 2">5811</strain>
    </source>
</reference>
<dbReference type="Proteomes" id="UP000005459">
    <property type="component" value="Unassembled WGS sequence"/>
</dbReference>
<dbReference type="EMBL" id="AFWV01000004">
    <property type="protein sequence ID" value="EGV19351.1"/>
    <property type="molecule type" value="Genomic_DNA"/>
</dbReference>